<reference evidence="3" key="1">
    <citation type="journal article" date="2019" name="Int. J. Syst. Evol. Microbiol.">
        <title>The Global Catalogue of Microorganisms (GCM) 10K type strain sequencing project: providing services to taxonomists for standard genome sequencing and annotation.</title>
        <authorList>
            <consortium name="The Broad Institute Genomics Platform"/>
            <consortium name="The Broad Institute Genome Sequencing Center for Infectious Disease"/>
            <person name="Wu L."/>
            <person name="Ma J."/>
        </authorList>
    </citation>
    <scope>NUCLEOTIDE SEQUENCE [LARGE SCALE GENOMIC DNA]</scope>
    <source>
        <strain evidence="3">CGMCC 4.7349</strain>
    </source>
</reference>
<evidence type="ECO:0000313" key="2">
    <source>
        <dbReference type="EMBL" id="GGO45464.1"/>
    </source>
</evidence>
<feature type="region of interest" description="Disordered" evidence="1">
    <location>
        <begin position="31"/>
        <end position="121"/>
    </location>
</feature>
<gene>
    <name evidence="2" type="ORF">GCM10012286_34080</name>
</gene>
<feature type="compositionally biased region" description="Gly residues" evidence="1">
    <location>
        <begin position="46"/>
        <end position="65"/>
    </location>
</feature>
<accession>A0ABQ2LZX9</accession>
<feature type="compositionally biased region" description="Gly residues" evidence="1">
    <location>
        <begin position="90"/>
        <end position="112"/>
    </location>
</feature>
<dbReference type="EMBL" id="BMNG01000007">
    <property type="protein sequence ID" value="GGO45464.1"/>
    <property type="molecule type" value="Genomic_DNA"/>
</dbReference>
<evidence type="ECO:0000256" key="1">
    <source>
        <dbReference type="SAM" id="MobiDB-lite"/>
    </source>
</evidence>
<proteinExistence type="predicted"/>
<evidence type="ECO:0000313" key="3">
    <source>
        <dbReference type="Proteomes" id="UP000656881"/>
    </source>
</evidence>
<comment type="caution">
    <text evidence="2">The sequence shown here is derived from an EMBL/GenBank/DDBJ whole genome shotgun (WGS) entry which is preliminary data.</text>
</comment>
<protein>
    <submittedName>
        <fullName evidence="2">Uncharacterized protein</fullName>
    </submittedName>
</protein>
<organism evidence="2 3">
    <name type="scientific">Streptomyces lasiicapitis</name>
    <dbReference type="NCBI Taxonomy" id="1923961"/>
    <lineage>
        <taxon>Bacteria</taxon>
        <taxon>Bacillati</taxon>
        <taxon>Actinomycetota</taxon>
        <taxon>Actinomycetes</taxon>
        <taxon>Kitasatosporales</taxon>
        <taxon>Streptomycetaceae</taxon>
        <taxon>Streptomyces</taxon>
    </lineage>
</organism>
<dbReference type="Proteomes" id="UP000656881">
    <property type="component" value="Unassembled WGS sequence"/>
</dbReference>
<name>A0ABQ2LZX9_9ACTN</name>
<keyword evidence="3" id="KW-1185">Reference proteome</keyword>
<sequence length="121" mass="11550">MSTERPKARPSNLGSVRRYLLDHLQGFAVRAGGETGNGVRDASGAGVRGCSGNGSDGSPGRGGDNTGNPGAPTTPGPSAPQSDRECPNAGRGGDGGAGGGSTGGGRSGGAGSDGCIILTVR</sequence>